<evidence type="ECO:0000313" key="2">
    <source>
        <dbReference type="Proteomes" id="UP000887013"/>
    </source>
</evidence>
<accession>A0A8X6MDG0</accession>
<comment type="caution">
    <text evidence="1">The sequence shown here is derived from an EMBL/GenBank/DDBJ whole genome shotgun (WGS) entry which is preliminary data.</text>
</comment>
<sequence length="135" mass="15136">MKIDQKIIENYEKNGAVCLRGVFDKTWIELVRSGIEKNLASPSVFGEKLKGDKSDGHYFDDYCNWNRIEEFEKYAFESPAAAIAGTLTKSKTSVEPIEELVSGISATVGEMQDTTGIFQSKIPYGADVKLRECLW</sequence>
<dbReference type="Gene3D" id="2.60.120.620">
    <property type="entry name" value="q2cbj1_9rhob like domain"/>
    <property type="match status" value="1"/>
</dbReference>
<dbReference type="SUPFAM" id="SSF51197">
    <property type="entry name" value="Clavaminate synthase-like"/>
    <property type="match status" value="1"/>
</dbReference>
<evidence type="ECO:0000313" key="1">
    <source>
        <dbReference type="EMBL" id="GFS43162.1"/>
    </source>
</evidence>
<dbReference type="OrthoDB" id="445007at2759"/>
<gene>
    <name evidence="1" type="primary">AVEN_173548_1</name>
    <name evidence="1" type="ORF">NPIL_665961</name>
</gene>
<organism evidence="1 2">
    <name type="scientific">Nephila pilipes</name>
    <name type="common">Giant wood spider</name>
    <name type="synonym">Nephila maculata</name>
    <dbReference type="NCBI Taxonomy" id="299642"/>
    <lineage>
        <taxon>Eukaryota</taxon>
        <taxon>Metazoa</taxon>
        <taxon>Ecdysozoa</taxon>
        <taxon>Arthropoda</taxon>
        <taxon>Chelicerata</taxon>
        <taxon>Arachnida</taxon>
        <taxon>Araneae</taxon>
        <taxon>Araneomorphae</taxon>
        <taxon>Entelegynae</taxon>
        <taxon>Araneoidea</taxon>
        <taxon>Nephilidae</taxon>
        <taxon>Nephila</taxon>
    </lineage>
</organism>
<keyword evidence="2" id="KW-1185">Reference proteome</keyword>
<name>A0A8X6MDG0_NEPPI</name>
<dbReference type="Proteomes" id="UP000887013">
    <property type="component" value="Unassembled WGS sequence"/>
</dbReference>
<dbReference type="EMBL" id="BMAW01044169">
    <property type="protein sequence ID" value="GFS43162.1"/>
    <property type="molecule type" value="Genomic_DNA"/>
</dbReference>
<dbReference type="AlphaFoldDB" id="A0A8X6MDG0"/>
<proteinExistence type="predicted"/>
<protein>
    <submittedName>
        <fullName evidence="1">Uncharacterized protein</fullName>
    </submittedName>
</protein>
<reference evidence="1" key="1">
    <citation type="submission" date="2020-08" db="EMBL/GenBank/DDBJ databases">
        <title>Multicomponent nature underlies the extraordinary mechanical properties of spider dragline silk.</title>
        <authorList>
            <person name="Kono N."/>
            <person name="Nakamura H."/>
            <person name="Mori M."/>
            <person name="Yoshida Y."/>
            <person name="Ohtoshi R."/>
            <person name="Malay A.D."/>
            <person name="Moran D.A.P."/>
            <person name="Tomita M."/>
            <person name="Numata K."/>
            <person name="Arakawa K."/>
        </authorList>
    </citation>
    <scope>NUCLEOTIDE SEQUENCE</scope>
</reference>